<reference evidence="3 4" key="1">
    <citation type="journal article" date="2012" name="Stand. Genomic Sci.">
        <title>Complete genome sequence of the aerobic, heterotroph Marinithermus hydrothermalis type strain (T1(T)) from a deep-sea hydrothermal vent chimney.</title>
        <authorList>
            <person name="Copeland A."/>
            <person name="Gu W."/>
            <person name="Yasawong M."/>
            <person name="Lapidus A."/>
            <person name="Lucas S."/>
            <person name="Deshpande S."/>
            <person name="Pagani I."/>
            <person name="Tapia R."/>
            <person name="Cheng J.F."/>
            <person name="Goodwin L.A."/>
            <person name="Pitluck S."/>
            <person name="Liolios K."/>
            <person name="Ivanova N."/>
            <person name="Mavromatis K."/>
            <person name="Mikhailova N."/>
            <person name="Pati A."/>
            <person name="Chen A."/>
            <person name="Palaniappan K."/>
            <person name="Land M."/>
            <person name="Pan C."/>
            <person name="Brambilla E.M."/>
            <person name="Rohde M."/>
            <person name="Tindall B.J."/>
            <person name="Sikorski J."/>
            <person name="Goker M."/>
            <person name="Detter J.C."/>
            <person name="Bristow J."/>
            <person name="Eisen J.A."/>
            <person name="Markowitz V."/>
            <person name="Hugenholtz P."/>
            <person name="Kyrpides N.C."/>
            <person name="Klenk H.P."/>
            <person name="Woyke T."/>
        </authorList>
    </citation>
    <scope>NUCLEOTIDE SEQUENCE [LARGE SCALE GENOMIC DNA]</scope>
    <source>
        <strain evidence="4">DSM 14884 / JCM 11576 / T1</strain>
    </source>
</reference>
<evidence type="ECO:0000313" key="3">
    <source>
        <dbReference type="EMBL" id="AEB11623.1"/>
    </source>
</evidence>
<dbReference type="Gene3D" id="1.10.3730.20">
    <property type="match status" value="2"/>
</dbReference>
<accession>F2NP35</accession>
<dbReference type="KEGG" id="mhd:Marky_0877"/>
<feature type="transmembrane region" description="Helical" evidence="1">
    <location>
        <begin position="264"/>
        <end position="282"/>
    </location>
</feature>
<feature type="domain" description="EamA" evidence="2">
    <location>
        <begin position="9"/>
        <end position="136"/>
    </location>
</feature>
<evidence type="ECO:0000259" key="2">
    <source>
        <dbReference type="Pfam" id="PF00892"/>
    </source>
</evidence>
<dbReference type="GO" id="GO:0016020">
    <property type="term" value="C:membrane"/>
    <property type="evidence" value="ECO:0007669"/>
    <property type="project" value="InterPro"/>
</dbReference>
<keyword evidence="4" id="KW-1185">Reference proteome</keyword>
<dbReference type="Pfam" id="PF00892">
    <property type="entry name" value="EamA"/>
    <property type="match status" value="2"/>
</dbReference>
<feature type="domain" description="EamA" evidence="2">
    <location>
        <begin position="148"/>
        <end position="281"/>
    </location>
</feature>
<dbReference type="OrthoDB" id="9799821at2"/>
<feature type="transmembrane region" description="Helical" evidence="1">
    <location>
        <begin position="237"/>
        <end position="258"/>
    </location>
</feature>
<organism evidence="3 4">
    <name type="scientific">Marinithermus hydrothermalis (strain DSM 14884 / JCM 11576 / T1)</name>
    <dbReference type="NCBI Taxonomy" id="869210"/>
    <lineage>
        <taxon>Bacteria</taxon>
        <taxon>Thermotogati</taxon>
        <taxon>Deinococcota</taxon>
        <taxon>Deinococci</taxon>
        <taxon>Thermales</taxon>
        <taxon>Thermaceae</taxon>
        <taxon>Marinithermus</taxon>
    </lineage>
</organism>
<protein>
    <recommendedName>
        <fullName evidence="2">EamA domain-containing protein</fullName>
    </recommendedName>
</protein>
<dbReference type="AlphaFoldDB" id="F2NP35"/>
<proteinExistence type="predicted"/>
<dbReference type="HOGENOM" id="CLU_033863_4_1_0"/>
<keyword evidence="1" id="KW-0472">Membrane</keyword>
<feature type="transmembrane region" description="Helical" evidence="1">
    <location>
        <begin position="178"/>
        <end position="197"/>
    </location>
</feature>
<dbReference type="SUPFAM" id="SSF103481">
    <property type="entry name" value="Multidrug resistance efflux transporter EmrE"/>
    <property type="match status" value="2"/>
</dbReference>
<feature type="transmembrane region" description="Helical" evidence="1">
    <location>
        <begin position="35"/>
        <end position="53"/>
    </location>
</feature>
<dbReference type="RefSeq" id="WP_013703673.1">
    <property type="nucleotide sequence ID" value="NC_015387.1"/>
</dbReference>
<dbReference type="PANTHER" id="PTHR12715">
    <property type="entry name" value="TRANSPORTER, DRUG/METABOLITE EXPORTER FAMILY"/>
    <property type="match status" value="1"/>
</dbReference>
<dbReference type="STRING" id="869210.Marky_0877"/>
<sequence>MDGRTLAALAVTILFWASAFAGIRAALEGYTPGQLALLRFLVASLVLGGYAFLRRMPLPAPRDWPAFLALGFLGITVYHVALNYGELTVTAGAASLLIASGPVITALLATVFLGERLKPAGWAGIATSFAGVALIALGEGEGVRFDPGAALILLAAFSTSLYFVFQKPLHARYTPIQITAYTLWAGTLFMLVFAPGLPEAVARAPLEATLSVVYLGVFPAALAYVTWTYALSRAPAAIVTSFLYASPAVAILIAWVWLRETPTLLSLLGGAIALIGVLIVNTRGR</sequence>
<evidence type="ECO:0000256" key="1">
    <source>
        <dbReference type="SAM" id="Phobius"/>
    </source>
</evidence>
<dbReference type="InterPro" id="IPR000620">
    <property type="entry name" value="EamA_dom"/>
</dbReference>
<dbReference type="eggNOG" id="COG0697">
    <property type="taxonomic scope" value="Bacteria"/>
</dbReference>
<dbReference type="Proteomes" id="UP000007030">
    <property type="component" value="Chromosome"/>
</dbReference>
<feature type="transmembrane region" description="Helical" evidence="1">
    <location>
        <begin position="209"/>
        <end position="230"/>
    </location>
</feature>
<gene>
    <name evidence="3" type="ordered locus">Marky_0877</name>
</gene>
<dbReference type="PANTHER" id="PTHR12715:SF4">
    <property type="entry name" value="EAMA DOMAIN-CONTAINING PROTEIN"/>
    <property type="match status" value="1"/>
</dbReference>
<evidence type="ECO:0000313" key="4">
    <source>
        <dbReference type="Proteomes" id="UP000007030"/>
    </source>
</evidence>
<dbReference type="EMBL" id="CP002630">
    <property type="protein sequence ID" value="AEB11623.1"/>
    <property type="molecule type" value="Genomic_DNA"/>
</dbReference>
<feature type="transmembrane region" description="Helical" evidence="1">
    <location>
        <begin position="149"/>
        <end position="166"/>
    </location>
</feature>
<keyword evidence="1" id="KW-1133">Transmembrane helix</keyword>
<dbReference type="InterPro" id="IPR052756">
    <property type="entry name" value="Alkyne_AA_exporter"/>
</dbReference>
<keyword evidence="1" id="KW-0812">Transmembrane</keyword>
<dbReference type="InterPro" id="IPR037185">
    <property type="entry name" value="EmrE-like"/>
</dbReference>
<feature type="transmembrane region" description="Helical" evidence="1">
    <location>
        <begin position="120"/>
        <end position="137"/>
    </location>
</feature>
<feature type="transmembrane region" description="Helical" evidence="1">
    <location>
        <begin position="91"/>
        <end position="113"/>
    </location>
</feature>
<feature type="transmembrane region" description="Helical" evidence="1">
    <location>
        <begin position="65"/>
        <end position="85"/>
    </location>
</feature>
<name>F2NP35_MARHT</name>